<dbReference type="eggNOG" id="arCOG01622">
    <property type="taxonomic scope" value="Archaea"/>
</dbReference>
<accession>L9ZJJ8</accession>
<dbReference type="PATRIC" id="fig|1227494.3.peg.2252"/>
<keyword evidence="2" id="KW-1185">Reference proteome</keyword>
<reference evidence="1 2" key="1">
    <citation type="journal article" date="2014" name="PLoS Genet.">
        <title>Phylogenetically driven sequencing of extremely halophilic archaea reveals strategies for static and dynamic osmo-response.</title>
        <authorList>
            <person name="Becker E.A."/>
            <person name="Seitzer P.M."/>
            <person name="Tritt A."/>
            <person name="Larsen D."/>
            <person name="Krusor M."/>
            <person name="Yao A.I."/>
            <person name="Wu D."/>
            <person name="Madern D."/>
            <person name="Eisen J.A."/>
            <person name="Darling A.E."/>
            <person name="Facciotti M.T."/>
        </authorList>
    </citation>
    <scope>NUCLEOTIDE SEQUENCE [LARGE SCALE GENOMIC DNA]</scope>
    <source>
        <strain evidence="1 2">JCM 12890</strain>
    </source>
</reference>
<dbReference type="AlphaFoldDB" id="L9ZJJ8"/>
<dbReference type="Gene3D" id="3.30.360.10">
    <property type="entry name" value="Dihydrodipicolinate Reductase, domain 2"/>
    <property type="match status" value="1"/>
</dbReference>
<evidence type="ECO:0000313" key="1">
    <source>
        <dbReference type="EMBL" id="ELY85772.1"/>
    </source>
</evidence>
<proteinExistence type="predicted"/>
<name>L9ZJJ8_NATA2</name>
<comment type="caution">
    <text evidence="1">The sequence shown here is derived from an EMBL/GenBank/DDBJ whole genome shotgun (WGS) entry which is preliminary data.</text>
</comment>
<evidence type="ECO:0000313" key="2">
    <source>
        <dbReference type="Proteomes" id="UP000011511"/>
    </source>
</evidence>
<gene>
    <name evidence="1" type="ORF">C485_11243</name>
</gene>
<protein>
    <submittedName>
        <fullName evidence="1">Oxidoreductase domain protein</fullName>
    </submittedName>
</protein>
<organism evidence="1 2">
    <name type="scientific">Natrinema altunense (strain JCM 12890 / CGMCC 1.3731 / AJ2)</name>
    <dbReference type="NCBI Taxonomy" id="1227494"/>
    <lineage>
        <taxon>Archaea</taxon>
        <taxon>Methanobacteriati</taxon>
        <taxon>Methanobacteriota</taxon>
        <taxon>Stenosarchaea group</taxon>
        <taxon>Halobacteria</taxon>
        <taxon>Halobacteriales</taxon>
        <taxon>Natrialbaceae</taxon>
        <taxon>Natrinema</taxon>
    </lineage>
</organism>
<sequence>MEVEFDYFADRLLGDGEIPPDGRHGLRAMRIIEALHDSAERGEPVVLA</sequence>
<dbReference type="EMBL" id="AOIK01000029">
    <property type="protein sequence ID" value="ELY85772.1"/>
    <property type="molecule type" value="Genomic_DNA"/>
</dbReference>
<dbReference type="Proteomes" id="UP000011511">
    <property type="component" value="Unassembled WGS sequence"/>
</dbReference>